<dbReference type="InterPro" id="IPR019787">
    <property type="entry name" value="Znf_PHD-finger"/>
</dbReference>
<sequence>MQYKDGRNITNIGRDDQAGFRLDTMTTHKLHPTLCAKGNEHVTTYTDYTTKYPSKLQTTCYNFPCTETTGEICSGVVKAPLLHVKNAAQHFVDLEMIQEKDTTKPAFLNPDTKQMKDIECIRVDGAGDEGPSHLEVHGASFRNCVELQNGCLALGHANLFIPSTLNGSCLTQSGGVNEDTLRKNLESAIDVYISRVDGSPCASTEIHLFKGRSSDQRQKETDLLKIFLKGSKEKKLKLAKENPVMFKKFEETWAVREKHMLKDVPTKYIFFLRCCYNDDCIHPKCQAGRPQDPVTWYPGGPPIDFLPLPLADPDRAYQGNCSVCQNSCSGHYMKYESLLDRYLATKKSDFLQPPSVYILQEFQKNKEISQDDILETSQKTLLPEEEVKLWFTHLHGVSENQKAGAKKAAETRKKKNANSNIVETEDNNEICEECGERDPPGGEDVVVNWISCDGCLLWWHKTCARLENSNPRQWLCISCSEVW</sequence>
<gene>
    <name evidence="1" type="ORF">PACLA_8A007381</name>
</gene>
<keyword evidence="2" id="KW-1185">Reference proteome</keyword>
<comment type="caution">
    <text evidence="1">The sequence shown here is derived from an EMBL/GenBank/DDBJ whole genome shotgun (WGS) entry which is preliminary data.</text>
</comment>
<dbReference type="CDD" id="cd15517">
    <property type="entry name" value="PHD_TCF19_like"/>
    <property type="match status" value="1"/>
</dbReference>
<dbReference type="SUPFAM" id="SSF57903">
    <property type="entry name" value="FYVE/PHD zinc finger"/>
    <property type="match status" value="1"/>
</dbReference>
<evidence type="ECO:0000313" key="2">
    <source>
        <dbReference type="Proteomes" id="UP001152795"/>
    </source>
</evidence>
<dbReference type="Gene3D" id="3.30.40.10">
    <property type="entry name" value="Zinc/RING finger domain, C3HC4 (zinc finger)"/>
    <property type="match status" value="1"/>
</dbReference>
<dbReference type="AlphaFoldDB" id="A0A7D9HRW3"/>
<dbReference type="SMART" id="SM00249">
    <property type="entry name" value="PHD"/>
    <property type="match status" value="1"/>
</dbReference>
<proteinExistence type="predicted"/>
<dbReference type="InterPro" id="IPR013083">
    <property type="entry name" value="Znf_RING/FYVE/PHD"/>
</dbReference>
<dbReference type="InterPro" id="IPR001356">
    <property type="entry name" value="HD"/>
</dbReference>
<dbReference type="PROSITE" id="PS01359">
    <property type="entry name" value="ZF_PHD_1"/>
    <property type="match status" value="1"/>
</dbReference>
<name>A0A7D9HRW3_PARCT</name>
<dbReference type="EMBL" id="CACRXK020001440">
    <property type="protein sequence ID" value="CAB3989178.1"/>
    <property type="molecule type" value="Genomic_DNA"/>
</dbReference>
<accession>A0A7D9HRW3</accession>
<dbReference type="PROSITE" id="PS50016">
    <property type="entry name" value="ZF_PHD_2"/>
    <property type="match status" value="1"/>
</dbReference>
<evidence type="ECO:0000313" key="1">
    <source>
        <dbReference type="EMBL" id="CAB3989178.1"/>
    </source>
</evidence>
<dbReference type="InterPro" id="IPR001965">
    <property type="entry name" value="Znf_PHD"/>
</dbReference>
<reference evidence="1" key="1">
    <citation type="submission" date="2020-04" db="EMBL/GenBank/DDBJ databases">
        <authorList>
            <person name="Alioto T."/>
            <person name="Alioto T."/>
            <person name="Gomez Garrido J."/>
        </authorList>
    </citation>
    <scope>NUCLEOTIDE SEQUENCE</scope>
    <source>
        <strain evidence="1">A484AB</strain>
    </source>
</reference>
<dbReference type="OrthoDB" id="5972848at2759"/>
<dbReference type="GO" id="GO:0003677">
    <property type="term" value="F:DNA binding"/>
    <property type="evidence" value="ECO:0007669"/>
    <property type="project" value="InterPro"/>
</dbReference>
<organism evidence="1 2">
    <name type="scientific">Paramuricea clavata</name>
    <name type="common">Red gorgonian</name>
    <name type="synonym">Violescent sea-whip</name>
    <dbReference type="NCBI Taxonomy" id="317549"/>
    <lineage>
        <taxon>Eukaryota</taxon>
        <taxon>Metazoa</taxon>
        <taxon>Cnidaria</taxon>
        <taxon>Anthozoa</taxon>
        <taxon>Octocorallia</taxon>
        <taxon>Malacalcyonacea</taxon>
        <taxon>Plexauridae</taxon>
        <taxon>Paramuricea</taxon>
    </lineage>
</organism>
<dbReference type="Proteomes" id="UP001152795">
    <property type="component" value="Unassembled WGS sequence"/>
</dbReference>
<dbReference type="CDD" id="cd00086">
    <property type="entry name" value="homeodomain"/>
    <property type="match status" value="1"/>
</dbReference>
<dbReference type="InterPro" id="IPR011011">
    <property type="entry name" value="Znf_FYVE_PHD"/>
</dbReference>
<protein>
    <submittedName>
        <fullName evidence="1">Chromatin modification-related YNG2</fullName>
    </submittedName>
</protein>
<dbReference type="InterPro" id="IPR019786">
    <property type="entry name" value="Zinc_finger_PHD-type_CS"/>
</dbReference>